<comment type="caution">
    <text evidence="2">The sequence shown here is derived from an EMBL/GenBank/DDBJ whole genome shotgun (WGS) entry which is preliminary data.</text>
</comment>
<sequence length="161" mass="18723">MDSSSEGSTDEEEVLRLFDKEAKVIVQSETLPKKSADRYMQNYNAYKNWKEKNKNSLSTSEENNLIVYFKDLKKSTAEPDILYPQSVLNNAQDATIDSSRRNYQRLMEETSQPRKTSTINPEEANVNTEQETHEFESALIDLNWSDFEDDFTETDPKTNFK</sequence>
<gene>
    <name evidence="2" type="ORF">KQX54_000100</name>
</gene>
<dbReference type="AlphaFoldDB" id="A0AAV7HQC1"/>
<evidence type="ECO:0000313" key="3">
    <source>
        <dbReference type="Proteomes" id="UP000826195"/>
    </source>
</evidence>
<evidence type="ECO:0000256" key="1">
    <source>
        <dbReference type="SAM" id="MobiDB-lite"/>
    </source>
</evidence>
<reference evidence="2 3" key="1">
    <citation type="journal article" date="2021" name="J. Hered.">
        <title>A chromosome-level genome assembly of the parasitoid wasp, Cotesia glomerata (Hymenoptera: Braconidae).</title>
        <authorList>
            <person name="Pinto B.J."/>
            <person name="Weis J.J."/>
            <person name="Gamble T."/>
            <person name="Ode P.J."/>
            <person name="Paul R."/>
            <person name="Zaspel J.M."/>
        </authorList>
    </citation>
    <scope>NUCLEOTIDE SEQUENCE [LARGE SCALE GENOMIC DNA]</scope>
    <source>
        <strain evidence="2">CgM1</strain>
    </source>
</reference>
<accession>A0AAV7HQC1</accession>
<organism evidence="2 3">
    <name type="scientific">Cotesia glomerata</name>
    <name type="common">Lepidopteran parasitic wasp</name>
    <name type="synonym">Apanteles glomeratus</name>
    <dbReference type="NCBI Taxonomy" id="32391"/>
    <lineage>
        <taxon>Eukaryota</taxon>
        <taxon>Metazoa</taxon>
        <taxon>Ecdysozoa</taxon>
        <taxon>Arthropoda</taxon>
        <taxon>Hexapoda</taxon>
        <taxon>Insecta</taxon>
        <taxon>Pterygota</taxon>
        <taxon>Neoptera</taxon>
        <taxon>Endopterygota</taxon>
        <taxon>Hymenoptera</taxon>
        <taxon>Apocrita</taxon>
        <taxon>Ichneumonoidea</taxon>
        <taxon>Braconidae</taxon>
        <taxon>Microgastrinae</taxon>
        <taxon>Cotesia</taxon>
    </lineage>
</organism>
<dbReference type="EMBL" id="JAHXZJ010003192">
    <property type="protein sequence ID" value="KAH0533482.1"/>
    <property type="molecule type" value="Genomic_DNA"/>
</dbReference>
<protein>
    <submittedName>
        <fullName evidence="2">Uncharacterized protein</fullName>
    </submittedName>
</protein>
<name>A0AAV7HQC1_COTGL</name>
<keyword evidence="3" id="KW-1185">Reference proteome</keyword>
<feature type="region of interest" description="Disordered" evidence="1">
    <location>
        <begin position="106"/>
        <end position="133"/>
    </location>
</feature>
<evidence type="ECO:0000313" key="2">
    <source>
        <dbReference type="EMBL" id="KAH0533482.1"/>
    </source>
</evidence>
<dbReference type="Proteomes" id="UP000826195">
    <property type="component" value="Unassembled WGS sequence"/>
</dbReference>
<feature type="compositionally biased region" description="Polar residues" evidence="1">
    <location>
        <begin position="113"/>
        <end position="129"/>
    </location>
</feature>
<proteinExistence type="predicted"/>